<feature type="transmembrane region" description="Helical" evidence="5">
    <location>
        <begin position="246"/>
        <end position="264"/>
    </location>
</feature>
<feature type="transmembrane region" description="Helical" evidence="5">
    <location>
        <begin position="6"/>
        <end position="30"/>
    </location>
</feature>
<dbReference type="NCBIfam" id="NF003243">
    <property type="entry name" value="PRK04201.1"/>
    <property type="match status" value="1"/>
</dbReference>
<feature type="transmembrane region" description="Helical" evidence="5">
    <location>
        <begin position="212"/>
        <end position="234"/>
    </location>
</feature>
<name>A0A255E2Z4_9ACTN</name>
<organism evidence="6 7">
    <name type="scientific">Parenemella sanctibonifatiensis</name>
    <dbReference type="NCBI Taxonomy" id="2016505"/>
    <lineage>
        <taxon>Bacteria</taxon>
        <taxon>Bacillati</taxon>
        <taxon>Actinomycetota</taxon>
        <taxon>Actinomycetes</taxon>
        <taxon>Propionibacteriales</taxon>
        <taxon>Propionibacteriaceae</taxon>
        <taxon>Parenemella</taxon>
    </lineage>
</organism>
<dbReference type="InterPro" id="IPR003689">
    <property type="entry name" value="ZIP"/>
</dbReference>
<evidence type="ECO:0000256" key="5">
    <source>
        <dbReference type="SAM" id="Phobius"/>
    </source>
</evidence>
<dbReference type="AlphaFoldDB" id="A0A255E2Z4"/>
<dbReference type="Proteomes" id="UP000216533">
    <property type="component" value="Unassembled WGS sequence"/>
</dbReference>
<evidence type="ECO:0000313" key="7">
    <source>
        <dbReference type="Proteomes" id="UP000216533"/>
    </source>
</evidence>
<reference evidence="6 7" key="1">
    <citation type="submission" date="2017-07" db="EMBL/GenBank/DDBJ databases">
        <title>Draft whole genome sequences of clinical Proprionibacteriaceae strains.</title>
        <authorList>
            <person name="Bernier A.-M."/>
            <person name="Bernard K."/>
            <person name="Domingo M.-C."/>
        </authorList>
    </citation>
    <scope>NUCLEOTIDE SEQUENCE [LARGE SCALE GENOMIC DNA]</scope>
    <source>
        <strain evidence="6 7">NML 160184</strain>
    </source>
</reference>
<evidence type="ECO:0000313" key="6">
    <source>
        <dbReference type="EMBL" id="OYN85924.1"/>
    </source>
</evidence>
<sequence length="266" mass="26794">MAPVPLLSPVLLALALTTVAGLATVVGGLLVLGRRTPGPRTLAFGLAFAAGAMVFISLVEILPSAAEHFTDSALGGGDLRWGTVWATAAFLLGMLLFLALDRPTGGLTRGPTSDEASLKRVGVLTAIAITAHNFPEGMATFFTTLEGPELGVPMAAAIAIHNIPEGIAVALPVLAASGSRRTAVLVALGSGLAEPVGALLGYAVLAPFLSPAVFGAVFGGIAGAMVFLALVELLPVAYRHSDGREAGAGLITGMAVLAASLVLLQW</sequence>
<protein>
    <submittedName>
        <fullName evidence="6">Zinc transporter ZupT</fullName>
    </submittedName>
</protein>
<feature type="transmembrane region" description="Helical" evidence="5">
    <location>
        <begin position="121"/>
        <end position="142"/>
    </location>
</feature>
<keyword evidence="3 5" id="KW-1133">Transmembrane helix</keyword>
<dbReference type="EMBL" id="NMVI01000020">
    <property type="protein sequence ID" value="OYN85924.1"/>
    <property type="molecule type" value="Genomic_DNA"/>
</dbReference>
<feature type="transmembrane region" description="Helical" evidence="5">
    <location>
        <begin position="82"/>
        <end position="100"/>
    </location>
</feature>
<evidence type="ECO:0000256" key="2">
    <source>
        <dbReference type="ARBA" id="ARBA00022692"/>
    </source>
</evidence>
<evidence type="ECO:0000256" key="4">
    <source>
        <dbReference type="ARBA" id="ARBA00023136"/>
    </source>
</evidence>
<gene>
    <name evidence="6" type="ORF">CGZ92_10120</name>
</gene>
<dbReference type="GO" id="GO:0016020">
    <property type="term" value="C:membrane"/>
    <property type="evidence" value="ECO:0007669"/>
    <property type="project" value="UniProtKB-SubCell"/>
</dbReference>
<comment type="caution">
    <text evidence="6">The sequence shown here is derived from an EMBL/GenBank/DDBJ whole genome shotgun (WGS) entry which is preliminary data.</text>
</comment>
<keyword evidence="2 5" id="KW-0812">Transmembrane</keyword>
<feature type="transmembrane region" description="Helical" evidence="5">
    <location>
        <begin position="42"/>
        <end position="62"/>
    </location>
</feature>
<feature type="transmembrane region" description="Helical" evidence="5">
    <location>
        <begin position="154"/>
        <end position="176"/>
    </location>
</feature>
<evidence type="ECO:0000256" key="3">
    <source>
        <dbReference type="ARBA" id="ARBA00022989"/>
    </source>
</evidence>
<dbReference type="PANTHER" id="PTHR11040">
    <property type="entry name" value="ZINC/IRON TRANSPORTER"/>
    <property type="match status" value="1"/>
</dbReference>
<evidence type="ECO:0000256" key="1">
    <source>
        <dbReference type="ARBA" id="ARBA00004141"/>
    </source>
</evidence>
<proteinExistence type="predicted"/>
<keyword evidence="4 5" id="KW-0472">Membrane</keyword>
<dbReference type="GO" id="GO:0005385">
    <property type="term" value="F:zinc ion transmembrane transporter activity"/>
    <property type="evidence" value="ECO:0007669"/>
    <property type="project" value="TreeGrafter"/>
</dbReference>
<dbReference type="PANTHER" id="PTHR11040:SF205">
    <property type="entry name" value="ZINC TRANSPORTER ZUPT"/>
    <property type="match status" value="1"/>
</dbReference>
<feature type="transmembrane region" description="Helical" evidence="5">
    <location>
        <begin position="183"/>
        <end position="206"/>
    </location>
</feature>
<accession>A0A255E2Z4</accession>
<dbReference type="Pfam" id="PF02535">
    <property type="entry name" value="Zip"/>
    <property type="match status" value="2"/>
</dbReference>
<comment type="subcellular location">
    <subcellularLocation>
        <location evidence="1">Membrane</location>
        <topology evidence="1">Multi-pass membrane protein</topology>
    </subcellularLocation>
</comment>